<evidence type="ECO:0000256" key="4">
    <source>
        <dbReference type="ARBA" id="ARBA00022729"/>
    </source>
</evidence>
<dbReference type="PRINTS" id="PR00133">
    <property type="entry name" value="GLHYDRLASE3"/>
</dbReference>
<dbReference type="InterPro" id="IPR026891">
    <property type="entry name" value="Fn3-like"/>
</dbReference>
<evidence type="ECO:0000256" key="1">
    <source>
        <dbReference type="ARBA" id="ARBA00000448"/>
    </source>
</evidence>
<evidence type="ECO:0000256" key="3">
    <source>
        <dbReference type="ARBA" id="ARBA00012744"/>
    </source>
</evidence>
<proteinExistence type="inferred from homology"/>
<name>A0ABV6L5S6_9SPHI</name>
<dbReference type="Gene3D" id="3.20.20.300">
    <property type="entry name" value="Glycoside hydrolase, family 3, N-terminal domain"/>
    <property type="match status" value="1"/>
</dbReference>
<keyword evidence="10" id="KW-1185">Reference proteome</keyword>
<organism evidence="9 10">
    <name type="scientific">Mucilaginibacter angelicae</name>
    <dbReference type="NCBI Taxonomy" id="869718"/>
    <lineage>
        <taxon>Bacteria</taxon>
        <taxon>Pseudomonadati</taxon>
        <taxon>Bacteroidota</taxon>
        <taxon>Sphingobacteriia</taxon>
        <taxon>Sphingobacteriales</taxon>
        <taxon>Sphingobacteriaceae</taxon>
        <taxon>Mucilaginibacter</taxon>
    </lineage>
</organism>
<dbReference type="RefSeq" id="WP_377022676.1">
    <property type="nucleotide sequence ID" value="NZ_JBHLTS010000021.1"/>
</dbReference>
<comment type="caution">
    <text evidence="9">The sequence shown here is derived from an EMBL/GenBank/DDBJ whole genome shotgun (WGS) entry which is preliminary data.</text>
</comment>
<comment type="catalytic activity">
    <reaction evidence="1">
        <text>Hydrolysis of terminal, non-reducing beta-D-glucosyl residues with release of beta-D-glucose.</text>
        <dbReference type="EC" id="3.2.1.21"/>
    </reaction>
</comment>
<dbReference type="Proteomes" id="UP001589828">
    <property type="component" value="Unassembled WGS sequence"/>
</dbReference>
<dbReference type="EMBL" id="JBHLTS010000021">
    <property type="protein sequence ID" value="MFC0514833.1"/>
    <property type="molecule type" value="Genomic_DNA"/>
</dbReference>
<dbReference type="Pfam" id="PF00933">
    <property type="entry name" value="Glyco_hydro_3"/>
    <property type="match status" value="1"/>
</dbReference>
<gene>
    <name evidence="9" type="ORF">ACFFGT_11515</name>
</gene>
<feature type="chain" id="PRO_5047223917" description="beta-glucosidase" evidence="7">
    <location>
        <begin position="24"/>
        <end position="761"/>
    </location>
</feature>
<keyword evidence="4 7" id="KW-0732">Signal</keyword>
<dbReference type="Pfam" id="PF01915">
    <property type="entry name" value="Glyco_hydro_3_C"/>
    <property type="match status" value="1"/>
</dbReference>
<dbReference type="Gene3D" id="3.40.50.1700">
    <property type="entry name" value="Glycoside hydrolase family 3 C-terminal domain"/>
    <property type="match status" value="1"/>
</dbReference>
<reference evidence="9 10" key="1">
    <citation type="submission" date="2024-09" db="EMBL/GenBank/DDBJ databases">
        <authorList>
            <person name="Sun Q."/>
            <person name="Mori K."/>
        </authorList>
    </citation>
    <scope>NUCLEOTIDE SEQUENCE [LARGE SCALE GENOMIC DNA]</scope>
    <source>
        <strain evidence="9 10">NCAIM B.02415</strain>
    </source>
</reference>
<evidence type="ECO:0000256" key="2">
    <source>
        <dbReference type="ARBA" id="ARBA00005336"/>
    </source>
</evidence>
<keyword evidence="5 9" id="KW-0378">Hydrolase</keyword>
<protein>
    <recommendedName>
        <fullName evidence="3">beta-glucosidase</fullName>
        <ecNumber evidence="3">3.2.1.21</ecNumber>
    </recommendedName>
</protein>
<feature type="signal peptide" evidence="7">
    <location>
        <begin position="1"/>
        <end position="23"/>
    </location>
</feature>
<dbReference type="InterPro" id="IPR051915">
    <property type="entry name" value="Cellulose_Degrad_GH3"/>
</dbReference>
<evidence type="ECO:0000259" key="8">
    <source>
        <dbReference type="SMART" id="SM01217"/>
    </source>
</evidence>
<comment type="similarity">
    <text evidence="2">Belongs to the glycosyl hydrolase 3 family.</text>
</comment>
<dbReference type="PANTHER" id="PTHR30620:SF16">
    <property type="entry name" value="LYSOSOMAL BETA GLUCOSIDASE"/>
    <property type="match status" value="1"/>
</dbReference>
<keyword evidence="6" id="KW-0326">Glycosidase</keyword>
<dbReference type="SUPFAM" id="SSF52279">
    <property type="entry name" value="Beta-D-glucan exohydrolase, C-terminal domain"/>
    <property type="match status" value="1"/>
</dbReference>
<accession>A0ABV6L5S6</accession>
<dbReference type="Pfam" id="PF14310">
    <property type="entry name" value="Fn3-like"/>
    <property type="match status" value="1"/>
</dbReference>
<dbReference type="GO" id="GO:0016787">
    <property type="term" value="F:hydrolase activity"/>
    <property type="evidence" value="ECO:0007669"/>
    <property type="project" value="UniProtKB-KW"/>
</dbReference>
<dbReference type="PANTHER" id="PTHR30620">
    <property type="entry name" value="PERIPLASMIC BETA-GLUCOSIDASE-RELATED"/>
    <property type="match status" value="1"/>
</dbReference>
<evidence type="ECO:0000256" key="6">
    <source>
        <dbReference type="ARBA" id="ARBA00023295"/>
    </source>
</evidence>
<dbReference type="SMART" id="SM01217">
    <property type="entry name" value="Fn3_like"/>
    <property type="match status" value="1"/>
</dbReference>
<dbReference type="InterPro" id="IPR036962">
    <property type="entry name" value="Glyco_hydro_3_N_sf"/>
</dbReference>
<evidence type="ECO:0000313" key="9">
    <source>
        <dbReference type="EMBL" id="MFC0514833.1"/>
    </source>
</evidence>
<dbReference type="InterPro" id="IPR001764">
    <property type="entry name" value="Glyco_hydro_3_N"/>
</dbReference>
<evidence type="ECO:0000256" key="5">
    <source>
        <dbReference type="ARBA" id="ARBA00022801"/>
    </source>
</evidence>
<feature type="domain" description="Fibronectin type III-like" evidence="8">
    <location>
        <begin position="674"/>
        <end position="743"/>
    </location>
</feature>
<dbReference type="InterPro" id="IPR002772">
    <property type="entry name" value="Glyco_hydro_3_C"/>
</dbReference>
<dbReference type="SUPFAM" id="SSF51445">
    <property type="entry name" value="(Trans)glycosidases"/>
    <property type="match status" value="1"/>
</dbReference>
<dbReference type="InterPro" id="IPR013783">
    <property type="entry name" value="Ig-like_fold"/>
</dbReference>
<dbReference type="InterPro" id="IPR017853">
    <property type="entry name" value="GH"/>
</dbReference>
<sequence length="761" mass="83943">MKKIYITVLGLALLNGLCCTVQAQKKVAATGPIDKKVDALIAKMTLEEKVGQMTEVTSDVVSKTGGGAHELDPDKLKEAIMKYHVGSILNVTGTAYERSHWYDVISQIQKAADQDRLKIPVIYGIDAIHGVTYTVGSTLFPQEIALAATFNKSLAHKMGEITAYETRASYIPWNYSPVLDLGRSALWPRIYETLGEDPYVVKTMGAEIIKGYQGNDVGDKYHVAACMKHYLGYSFPLSGKDRTPSWIPDRYMREYFLPSFAEAVKAGAKTLMINSGEINGVPVHASKYLLTDVLRGELHFDGIAVTDWRDIQYLHDRHHIAATQKDAVMIAVNAGVDMSMVPYDYTFYTYLIELVKEGKVSMARINEAVHRILKVKYELGLFERPVGNPDDYPKFGSDEFKQASIQAANEAITLLKNNNHVLPLKKDLKILVTGPTANTMRSLDGGWSYTWQGDLSDKFAAGKNTILEAIQQKIGKDNVSYEAGAAFDSLQNIDEAVKAAKKADAIVLCLGELSYTENVGNIDDLNLPAAQTQLALELAKTGKPVILVLAEGRPRIVTDAESKSAATIMAYLSGNEGGDAIAGVLFGDVNPSGRLSITYPRYTNALVNYYRKNLENGNPDDKHGYNPLYEFGYGLSYTTFSYNNLHISKPELKDNETLTISVDVKNTGQLEGKESVLLYISQLYASIAPDTKRLRAFDKISLKPGETKTITFKITPKDLAFVNDVSKTVTEAGEFKIQLGDQTQSFNYVSAKDQPSRTGRL</sequence>
<dbReference type="EC" id="3.2.1.21" evidence="3"/>
<dbReference type="Gene3D" id="2.60.40.10">
    <property type="entry name" value="Immunoglobulins"/>
    <property type="match status" value="1"/>
</dbReference>
<evidence type="ECO:0000313" key="10">
    <source>
        <dbReference type="Proteomes" id="UP001589828"/>
    </source>
</evidence>
<dbReference type="InterPro" id="IPR036881">
    <property type="entry name" value="Glyco_hydro_3_C_sf"/>
</dbReference>
<evidence type="ECO:0000256" key="7">
    <source>
        <dbReference type="SAM" id="SignalP"/>
    </source>
</evidence>